<keyword evidence="5" id="KW-1185">Reference proteome</keyword>
<dbReference type="Pfam" id="PF00535">
    <property type="entry name" value="Glycos_transf_2"/>
    <property type="match status" value="1"/>
</dbReference>
<protein>
    <recommendedName>
        <fullName evidence="3">Glycosyltransferase 2-like domain-containing protein</fullName>
    </recommendedName>
</protein>
<proteinExistence type="predicted"/>
<gene>
    <name evidence="4" type="ORF">C5O25_06950</name>
</gene>
<feature type="domain" description="Glycosyltransferase 2-like" evidence="3">
    <location>
        <begin position="7"/>
        <end position="141"/>
    </location>
</feature>
<keyword evidence="1" id="KW-0328">Glycosyltransferase</keyword>
<dbReference type="PANTHER" id="PTHR22916">
    <property type="entry name" value="GLYCOSYLTRANSFERASE"/>
    <property type="match status" value="1"/>
</dbReference>
<dbReference type="PANTHER" id="PTHR22916:SF51">
    <property type="entry name" value="GLYCOSYLTRANSFERASE EPSH-RELATED"/>
    <property type="match status" value="1"/>
</dbReference>
<evidence type="ECO:0000256" key="2">
    <source>
        <dbReference type="ARBA" id="ARBA00022679"/>
    </source>
</evidence>
<dbReference type="GeneID" id="93425795"/>
<reference evidence="5" key="1">
    <citation type="submission" date="2018-02" db="EMBL/GenBank/DDBJ databases">
        <authorList>
            <person name="Clavel T."/>
            <person name="Strowig T."/>
        </authorList>
    </citation>
    <scope>NUCLEOTIDE SEQUENCE [LARGE SCALE GENOMIC DNA]</scope>
    <source>
        <strain evidence="5">DSM 100764</strain>
    </source>
</reference>
<dbReference type="InterPro" id="IPR029044">
    <property type="entry name" value="Nucleotide-diphossugar_trans"/>
</dbReference>
<evidence type="ECO:0000313" key="5">
    <source>
        <dbReference type="Proteomes" id="UP000244925"/>
    </source>
</evidence>
<dbReference type="CDD" id="cd00761">
    <property type="entry name" value="Glyco_tranf_GTA_type"/>
    <property type="match status" value="1"/>
</dbReference>
<dbReference type="Proteomes" id="UP000244925">
    <property type="component" value="Unassembled WGS sequence"/>
</dbReference>
<accession>A0A2V1ISH4</accession>
<evidence type="ECO:0000259" key="3">
    <source>
        <dbReference type="Pfam" id="PF00535"/>
    </source>
</evidence>
<dbReference type="AlphaFoldDB" id="A0A2V1ISH4"/>
<dbReference type="GO" id="GO:0016758">
    <property type="term" value="F:hexosyltransferase activity"/>
    <property type="evidence" value="ECO:0007669"/>
    <property type="project" value="UniProtKB-ARBA"/>
</dbReference>
<sequence>MSRPEISVIIPYYNAVRHIERAARSLFGQSLGRRLETVWVDDGSTDGSAALLHSILSEKRADAPSAITLTHSNNRGSAAARLTGLSAASGRYIIFCDADDYVDNDAYETMLHTACTTGADMVVCDYIVERGDSRVRHTGMRDSRSLTSDMLRGKVHAGLWNKLIARHLFDSIGPLWIEGIDMWEDAWITTRAAYHAKKTAYLPRPLYHYVSNPQSYTGRFSDKSISDMLAVTEMLDEHFAATPCRDMTAALKRRARALALYYGSEERRRKARALWPDIPYRWLDITDGLPPHQRAMAFCAAHRSLAPAVKTLELIRRLAGGR</sequence>
<dbReference type="RefSeq" id="WP_107036016.1">
    <property type="nucleotide sequence ID" value="NZ_CAONGC010000039.1"/>
</dbReference>
<dbReference type="Gene3D" id="3.90.550.10">
    <property type="entry name" value="Spore Coat Polysaccharide Biosynthesis Protein SpsA, Chain A"/>
    <property type="match status" value="1"/>
</dbReference>
<evidence type="ECO:0000313" key="4">
    <source>
        <dbReference type="EMBL" id="PWB07641.1"/>
    </source>
</evidence>
<keyword evidence="2" id="KW-0808">Transferase</keyword>
<dbReference type="InterPro" id="IPR001173">
    <property type="entry name" value="Glyco_trans_2-like"/>
</dbReference>
<organism evidence="4 5">
    <name type="scientific">Paramuribaculum intestinale</name>
    <dbReference type="NCBI Taxonomy" id="2094151"/>
    <lineage>
        <taxon>Bacteria</taxon>
        <taxon>Pseudomonadati</taxon>
        <taxon>Bacteroidota</taxon>
        <taxon>Bacteroidia</taxon>
        <taxon>Bacteroidales</taxon>
        <taxon>Muribaculaceae</taxon>
        <taxon>Paramuribaculum</taxon>
    </lineage>
</organism>
<comment type="caution">
    <text evidence="4">The sequence shown here is derived from an EMBL/GenBank/DDBJ whole genome shotgun (WGS) entry which is preliminary data.</text>
</comment>
<name>A0A2V1ISH4_9BACT</name>
<dbReference type="SUPFAM" id="SSF53448">
    <property type="entry name" value="Nucleotide-diphospho-sugar transferases"/>
    <property type="match status" value="1"/>
</dbReference>
<evidence type="ECO:0000256" key="1">
    <source>
        <dbReference type="ARBA" id="ARBA00022676"/>
    </source>
</evidence>
<dbReference type="EMBL" id="PUBV01000011">
    <property type="protein sequence ID" value="PWB07641.1"/>
    <property type="molecule type" value="Genomic_DNA"/>
</dbReference>